<evidence type="ECO:0008006" key="12">
    <source>
        <dbReference type="Google" id="ProtNLM"/>
    </source>
</evidence>
<feature type="transmembrane region" description="Helical" evidence="9">
    <location>
        <begin position="119"/>
        <end position="139"/>
    </location>
</feature>
<feature type="transmembrane region" description="Helical" evidence="9">
    <location>
        <begin position="20"/>
        <end position="45"/>
    </location>
</feature>
<reference evidence="11" key="1">
    <citation type="journal article" date="2019" name="Int. J. Syst. Evol. Microbiol.">
        <title>The Global Catalogue of Microorganisms (GCM) 10K type strain sequencing project: providing services to taxonomists for standard genome sequencing and annotation.</title>
        <authorList>
            <consortium name="The Broad Institute Genomics Platform"/>
            <consortium name="The Broad Institute Genome Sequencing Center for Infectious Disease"/>
            <person name="Wu L."/>
            <person name="Ma J."/>
        </authorList>
    </citation>
    <scope>NUCLEOTIDE SEQUENCE [LARGE SCALE GENOMIC DNA]</scope>
    <source>
        <strain evidence="11">NBRC 110044</strain>
    </source>
</reference>
<evidence type="ECO:0000313" key="10">
    <source>
        <dbReference type="EMBL" id="GLR13183.1"/>
    </source>
</evidence>
<dbReference type="RefSeq" id="WP_284196293.1">
    <property type="nucleotide sequence ID" value="NZ_BSOG01000002.1"/>
</dbReference>
<protein>
    <recommendedName>
        <fullName evidence="12">YeeE/YedE family protein</fullName>
    </recommendedName>
</protein>
<organism evidence="10 11">
    <name type="scientific">Chitinimonas prasina</name>
    <dbReference type="NCBI Taxonomy" id="1434937"/>
    <lineage>
        <taxon>Bacteria</taxon>
        <taxon>Pseudomonadati</taxon>
        <taxon>Pseudomonadota</taxon>
        <taxon>Betaproteobacteria</taxon>
        <taxon>Neisseriales</taxon>
        <taxon>Chitinibacteraceae</taxon>
        <taxon>Chitinimonas</taxon>
    </lineage>
</organism>
<name>A0ABQ5YFB2_9NEIS</name>
<comment type="caution">
    <text evidence="10">The sequence shown here is derived from an EMBL/GenBank/DDBJ whole genome shotgun (WGS) entry which is preliminary data.</text>
</comment>
<evidence type="ECO:0000256" key="5">
    <source>
        <dbReference type="ARBA" id="ARBA00022692"/>
    </source>
</evidence>
<dbReference type="EMBL" id="BSOG01000002">
    <property type="protein sequence ID" value="GLR13183.1"/>
    <property type="molecule type" value="Genomic_DNA"/>
</dbReference>
<evidence type="ECO:0000256" key="2">
    <source>
        <dbReference type="ARBA" id="ARBA00022448"/>
    </source>
</evidence>
<keyword evidence="6 9" id="KW-1133">Transmembrane helix</keyword>
<dbReference type="PANTHER" id="PTHR30574">
    <property type="entry name" value="INNER MEMBRANE PROTEIN YEDE"/>
    <property type="match status" value="1"/>
</dbReference>
<evidence type="ECO:0000256" key="9">
    <source>
        <dbReference type="SAM" id="Phobius"/>
    </source>
</evidence>
<evidence type="ECO:0000256" key="3">
    <source>
        <dbReference type="ARBA" id="ARBA00022475"/>
    </source>
</evidence>
<evidence type="ECO:0000256" key="7">
    <source>
        <dbReference type="ARBA" id="ARBA00023136"/>
    </source>
</evidence>
<evidence type="ECO:0000256" key="6">
    <source>
        <dbReference type="ARBA" id="ARBA00022989"/>
    </source>
</evidence>
<dbReference type="Proteomes" id="UP001156706">
    <property type="component" value="Unassembled WGS sequence"/>
</dbReference>
<evidence type="ECO:0000256" key="1">
    <source>
        <dbReference type="ARBA" id="ARBA00004429"/>
    </source>
</evidence>
<feature type="transmembrane region" description="Helical" evidence="9">
    <location>
        <begin position="79"/>
        <end position="98"/>
    </location>
</feature>
<dbReference type="Pfam" id="PF04143">
    <property type="entry name" value="Sulf_transp"/>
    <property type="match status" value="1"/>
</dbReference>
<proteinExistence type="inferred from homology"/>
<feature type="transmembrane region" description="Helical" evidence="9">
    <location>
        <begin position="57"/>
        <end position="73"/>
    </location>
</feature>
<dbReference type="PANTHER" id="PTHR30574:SF1">
    <property type="entry name" value="SULPHUR TRANSPORT DOMAIN-CONTAINING PROTEIN"/>
    <property type="match status" value="1"/>
</dbReference>
<dbReference type="InterPro" id="IPR007272">
    <property type="entry name" value="Sulf_transp_TsuA/YedE"/>
</dbReference>
<gene>
    <name evidence="10" type="ORF">GCM10007907_19730</name>
</gene>
<keyword evidence="5 9" id="KW-0812">Transmembrane</keyword>
<keyword evidence="3" id="KW-1003">Cell membrane</keyword>
<sequence>MQLDTLHFTPLASLSGGVLIGLAAGGFALLLGRIMGVSGIVGGLLNRGGQGDRAWRLSFIVGLLVAPLVWQLGWRLPDIQVAAGPVTLVLAGLLVGFGTRLGSGCTSGHGVCGLARGTLRSLIATMTFMLVAVVTVYIMRHVLGA</sequence>
<comment type="similarity">
    <text evidence="8">Belongs to the TsuA/YedE (TC 9.B.102) family.</text>
</comment>
<keyword evidence="2" id="KW-0813">Transport</keyword>
<keyword evidence="4" id="KW-0997">Cell inner membrane</keyword>
<keyword evidence="11" id="KW-1185">Reference proteome</keyword>
<evidence type="ECO:0000313" key="11">
    <source>
        <dbReference type="Proteomes" id="UP001156706"/>
    </source>
</evidence>
<evidence type="ECO:0000256" key="4">
    <source>
        <dbReference type="ARBA" id="ARBA00022519"/>
    </source>
</evidence>
<accession>A0ABQ5YFB2</accession>
<keyword evidence="7 9" id="KW-0472">Membrane</keyword>
<comment type="subcellular location">
    <subcellularLocation>
        <location evidence="1">Cell inner membrane</location>
        <topology evidence="1">Multi-pass membrane protein</topology>
    </subcellularLocation>
</comment>
<evidence type="ECO:0000256" key="8">
    <source>
        <dbReference type="ARBA" id="ARBA00035655"/>
    </source>
</evidence>